<accession>A0ABS2Q7F6</accession>
<reference evidence="1 2" key="1">
    <citation type="submission" date="2021-01" db="EMBL/GenBank/DDBJ databases">
        <title>Genomic Encyclopedia of Type Strains, Phase IV (KMG-IV): sequencing the most valuable type-strain genomes for metagenomic binning, comparative biology and taxonomic classification.</title>
        <authorList>
            <person name="Goeker M."/>
        </authorList>
    </citation>
    <scope>NUCLEOTIDE SEQUENCE [LARGE SCALE GENOMIC DNA]</scope>
    <source>
        <strain evidence="1 2">DSM 100968</strain>
    </source>
</reference>
<organism evidence="1 2">
    <name type="scientific">Sporolactobacillus spathodeae</name>
    <dbReference type="NCBI Taxonomy" id="1465502"/>
    <lineage>
        <taxon>Bacteria</taxon>
        <taxon>Bacillati</taxon>
        <taxon>Bacillota</taxon>
        <taxon>Bacilli</taxon>
        <taxon>Bacillales</taxon>
        <taxon>Sporolactobacillaceae</taxon>
        <taxon>Sporolactobacillus</taxon>
    </lineage>
</organism>
<dbReference type="EMBL" id="JAFBEV010000008">
    <property type="protein sequence ID" value="MBM7657719.1"/>
    <property type="molecule type" value="Genomic_DNA"/>
</dbReference>
<name>A0ABS2Q7F6_9BACL</name>
<evidence type="ECO:0000313" key="1">
    <source>
        <dbReference type="EMBL" id="MBM7657719.1"/>
    </source>
</evidence>
<dbReference type="Proteomes" id="UP000823201">
    <property type="component" value="Unassembled WGS sequence"/>
</dbReference>
<proteinExistence type="predicted"/>
<sequence>MARRLFFAANLKERRVDRVGSDIDRVGSDIDRVGGAIDRVGGVIDRPQSFFPQYAPIICYV</sequence>
<dbReference type="RefSeq" id="WP_205006055.1">
    <property type="nucleotide sequence ID" value="NZ_JAFBEV010000008.1"/>
</dbReference>
<keyword evidence="2" id="KW-1185">Reference proteome</keyword>
<evidence type="ECO:0008006" key="3">
    <source>
        <dbReference type="Google" id="ProtNLM"/>
    </source>
</evidence>
<comment type="caution">
    <text evidence="1">The sequence shown here is derived from an EMBL/GenBank/DDBJ whole genome shotgun (WGS) entry which is preliminary data.</text>
</comment>
<protein>
    <recommendedName>
        <fullName evidence="3">t-SNARE coiled-coil homology domain-containing protein</fullName>
    </recommendedName>
</protein>
<gene>
    <name evidence="1" type="ORF">JOC27_001169</name>
</gene>
<evidence type="ECO:0000313" key="2">
    <source>
        <dbReference type="Proteomes" id="UP000823201"/>
    </source>
</evidence>